<keyword evidence="2" id="KW-1133">Transmembrane helix</keyword>
<dbReference type="InterPro" id="IPR002048">
    <property type="entry name" value="EF_hand_dom"/>
</dbReference>
<accession>A0A7M5UF34</accession>
<protein>
    <recommendedName>
        <fullName evidence="4">EF-hand domain-containing protein</fullName>
    </recommendedName>
</protein>
<keyword evidence="6" id="KW-1185">Reference proteome</keyword>
<dbReference type="PROSITE" id="PS50222">
    <property type="entry name" value="EF_HAND_2"/>
    <property type="match status" value="1"/>
</dbReference>
<evidence type="ECO:0000256" key="1">
    <source>
        <dbReference type="SAM" id="MobiDB-lite"/>
    </source>
</evidence>
<sequence>MCSKYVLVHGIIFLLVIDKTFSNQDNQYGGVLKDQRSEICTEKGFSHALKENKAKINLRDIHRRCNVTKYDECRMTSPTLNQNVYFVMLEDLELRKYFMRVVIEDVIHTEMNETACWGIAFEATTSHSKDVVYYNKAKVVSNPLNLLNTHFDIYYMMGFTYDIKILLLPNGNFFNFTWKAPGRCEILILDEIHDKLKKMNEYRKCLDHLDVQVNLDFAKNVCQTHEKKEDFYDLLKDRVHVVNCTPTVLDIHPPSPIPLTKPDRKSYMLTVSLSIVASVILLLLILLIVFAKTKKLWSLHRLFMFGFGSKSSQEPLIGRDKESLTAMIIQKAGCEILEKFTQEFASFLQSYGIKVKMTSSNDHVIDAEGGIASYLQNNIKSCDVVFIMITNDEGGNKTKHKTYEFAIKMMEGFVLHDCAQTPYVPIYLTPYDQAVKHFPPFLKASTGYGYQLPENISRMMKKLFKMVDKSKDRRIKDNEFMKRLKEFSKGFLTASHTGCNKEYCNKGEQCTISDNLSSIWASTVYSKWPSQDSIDEPKSKRLDLDEIYELEQSSSLDSIGHEKKQLCIDFIQRDSLTDSIKSTGESCSQERDTFSDDFSTELKSNWKNDDLNPEPETRISINDGENTKRASVETTSFDDDNVDSQSHLLA</sequence>
<dbReference type="Proteomes" id="UP000594262">
    <property type="component" value="Unplaced"/>
</dbReference>
<dbReference type="RefSeq" id="XP_066919347.1">
    <property type="nucleotide sequence ID" value="XM_067063246.1"/>
</dbReference>
<feature type="domain" description="EF-hand" evidence="4">
    <location>
        <begin position="455"/>
        <end position="490"/>
    </location>
</feature>
<keyword evidence="2" id="KW-0472">Membrane</keyword>
<evidence type="ECO:0000313" key="5">
    <source>
        <dbReference type="EnsemblMetazoa" id="CLYHEMP000345.1"/>
    </source>
</evidence>
<dbReference type="AlphaFoldDB" id="A0A7M5UF34"/>
<feature type="transmembrane region" description="Helical" evidence="2">
    <location>
        <begin position="267"/>
        <end position="291"/>
    </location>
</feature>
<proteinExistence type="predicted"/>
<feature type="signal peptide" evidence="3">
    <location>
        <begin position="1"/>
        <end position="22"/>
    </location>
</feature>
<reference evidence="5" key="1">
    <citation type="submission" date="2021-01" db="UniProtKB">
        <authorList>
            <consortium name="EnsemblMetazoa"/>
        </authorList>
    </citation>
    <scope>IDENTIFICATION</scope>
</reference>
<evidence type="ECO:0000256" key="2">
    <source>
        <dbReference type="SAM" id="Phobius"/>
    </source>
</evidence>
<feature type="chain" id="PRO_5029776177" description="EF-hand domain-containing protein" evidence="3">
    <location>
        <begin position="23"/>
        <end position="650"/>
    </location>
</feature>
<dbReference type="EnsemblMetazoa" id="CLYHEMT000345.1">
    <property type="protein sequence ID" value="CLYHEMP000345.1"/>
    <property type="gene ID" value="CLYHEMG000345"/>
</dbReference>
<keyword evidence="3" id="KW-0732">Signal</keyword>
<dbReference type="GO" id="GO:0005509">
    <property type="term" value="F:calcium ion binding"/>
    <property type="evidence" value="ECO:0007669"/>
    <property type="project" value="InterPro"/>
</dbReference>
<evidence type="ECO:0000259" key="4">
    <source>
        <dbReference type="PROSITE" id="PS50222"/>
    </source>
</evidence>
<feature type="region of interest" description="Disordered" evidence="1">
    <location>
        <begin position="604"/>
        <end position="650"/>
    </location>
</feature>
<evidence type="ECO:0000313" key="6">
    <source>
        <dbReference type="Proteomes" id="UP000594262"/>
    </source>
</evidence>
<organism evidence="5 6">
    <name type="scientific">Clytia hemisphaerica</name>
    <dbReference type="NCBI Taxonomy" id="252671"/>
    <lineage>
        <taxon>Eukaryota</taxon>
        <taxon>Metazoa</taxon>
        <taxon>Cnidaria</taxon>
        <taxon>Hydrozoa</taxon>
        <taxon>Hydroidolina</taxon>
        <taxon>Leptothecata</taxon>
        <taxon>Obeliida</taxon>
        <taxon>Clytiidae</taxon>
        <taxon>Clytia</taxon>
    </lineage>
</organism>
<dbReference type="GeneID" id="136806657"/>
<keyword evidence="2" id="KW-0812">Transmembrane</keyword>
<evidence type="ECO:0000256" key="3">
    <source>
        <dbReference type="SAM" id="SignalP"/>
    </source>
</evidence>
<name>A0A7M5UF34_9CNID</name>